<feature type="region of interest" description="Disordered" evidence="2">
    <location>
        <begin position="561"/>
        <end position="584"/>
    </location>
</feature>
<dbReference type="PANTHER" id="PTHR15830:SF10">
    <property type="entry name" value="TELOMERE LENGTH REGULATION PROTEIN TEL2 HOMOLOG"/>
    <property type="match status" value="1"/>
</dbReference>
<evidence type="ECO:0000259" key="3">
    <source>
        <dbReference type="Pfam" id="PF10193"/>
    </source>
</evidence>
<feature type="compositionally biased region" description="Basic residues" evidence="2">
    <location>
        <begin position="253"/>
        <end position="267"/>
    </location>
</feature>
<feature type="region of interest" description="Disordered" evidence="2">
    <location>
        <begin position="216"/>
        <end position="285"/>
    </location>
</feature>
<dbReference type="InterPro" id="IPR019337">
    <property type="entry name" value="Telomere_length_regulation_dom"/>
</dbReference>
<reference evidence="5" key="1">
    <citation type="submission" date="2022-11" db="UniProtKB">
        <authorList>
            <consortium name="WormBaseParasite"/>
        </authorList>
    </citation>
    <scope>IDENTIFICATION</scope>
</reference>
<evidence type="ECO:0000313" key="5">
    <source>
        <dbReference type="WBParaSite" id="scf7180000419554.g3947"/>
    </source>
</evidence>
<dbReference type="GO" id="GO:0042162">
    <property type="term" value="F:telomeric DNA binding"/>
    <property type="evidence" value="ECO:0007669"/>
    <property type="project" value="TreeGrafter"/>
</dbReference>
<dbReference type="Proteomes" id="UP000887560">
    <property type="component" value="Unplaced"/>
</dbReference>
<feature type="compositionally biased region" description="Basic and acidic residues" evidence="2">
    <location>
        <begin position="229"/>
        <end position="242"/>
    </location>
</feature>
<evidence type="ECO:0000256" key="1">
    <source>
        <dbReference type="ARBA" id="ARBA00006133"/>
    </source>
</evidence>
<accession>A0A915NRC6</accession>
<dbReference type="InterPro" id="IPR038528">
    <property type="entry name" value="TEL2_C_sf"/>
</dbReference>
<dbReference type="InterPro" id="IPR051970">
    <property type="entry name" value="TEL2_Regulation"/>
</dbReference>
<dbReference type="Gene3D" id="1.25.40.720">
    <property type="entry name" value="Telomere length regulation protein 2, C-terminal domain"/>
    <property type="match status" value="1"/>
</dbReference>
<feature type="compositionally biased region" description="Basic and acidic residues" evidence="2">
    <location>
        <begin position="268"/>
        <end position="278"/>
    </location>
</feature>
<dbReference type="GO" id="GO:0051879">
    <property type="term" value="F:Hsp90 protein binding"/>
    <property type="evidence" value="ECO:0007669"/>
    <property type="project" value="TreeGrafter"/>
</dbReference>
<keyword evidence="4" id="KW-1185">Reference proteome</keyword>
<dbReference type="PANTHER" id="PTHR15830">
    <property type="entry name" value="TELOMERE LENGTH REGULATION PROTEIN TEL2 FAMILY MEMBER"/>
    <property type="match status" value="1"/>
</dbReference>
<feature type="domain" description="Telomere length regulation protein conserved" evidence="3">
    <location>
        <begin position="1290"/>
        <end position="1396"/>
    </location>
</feature>
<feature type="compositionally biased region" description="Polar residues" evidence="2">
    <location>
        <begin position="379"/>
        <end position="396"/>
    </location>
</feature>
<feature type="region of interest" description="Disordered" evidence="2">
    <location>
        <begin position="760"/>
        <end position="798"/>
    </location>
</feature>
<evidence type="ECO:0000256" key="2">
    <source>
        <dbReference type="SAM" id="MobiDB-lite"/>
    </source>
</evidence>
<organism evidence="4 5">
    <name type="scientific">Meloidogyne floridensis</name>
    <dbReference type="NCBI Taxonomy" id="298350"/>
    <lineage>
        <taxon>Eukaryota</taxon>
        <taxon>Metazoa</taxon>
        <taxon>Ecdysozoa</taxon>
        <taxon>Nematoda</taxon>
        <taxon>Chromadorea</taxon>
        <taxon>Rhabditida</taxon>
        <taxon>Tylenchina</taxon>
        <taxon>Tylenchomorpha</taxon>
        <taxon>Tylenchoidea</taxon>
        <taxon>Meloidogynidae</taxon>
        <taxon>Meloidogyninae</taxon>
        <taxon>Meloidogyne</taxon>
    </lineage>
</organism>
<feature type="compositionally biased region" description="Basic and acidic residues" evidence="2">
    <location>
        <begin position="299"/>
        <end position="334"/>
    </location>
</feature>
<sequence>MYVCSVRTGTPLGKFEAPMPIPLCKKIKPIKLPLPSKVLQHYPNSKEETFMVGFQKPSCWCCFNRKQKPQFMRTIFVSTVNDKLLLIYDKEKNKGKKKKSGASTKREGYSFQLSSAISMEIKKNALISKVSKYTNQDEHHCILEISFKFGMCFIGMDGEKIISEWCPVILCAFSPLLVLPTPSCDVLISGTNITTKNTSKAALDANKQIEKAKPLSAEIVDSSLPPPPVEEHHEDVSQDVTRKSACSNISQTQKKKRAKKKAKNKKKKNEEPKKKENSETAVVNDVGATKEDSFACVVDREKKDKQENDLNGDISRDISKNNEQKQQKGDRMERWFSNNSEDTSKLSVDDKEAASGPMPTESPKKLSDTSLTEIGPPLATSSLADVNSTNNDNFNSHQHEEFIFPRITSHNNNDEPSMAIQRQQPATKAQQYLLKQQQNRFCNYTSNNSSYIPMNENKEEGSYSITSCISTSEQRTSPEPDCGYQFTWVPKHLSEEEIMIVKEEIEKKTKQLASRQFIGEPSNIEHVSKTTYHCSKPSFVVETPKEASKQWRPDALIEHQSRNKSVPTTQEVKDVPPQSCSHLDDTLQRPFPLQKAKKVTTISPNAGGVNKTPKQVRWLSPRREFNDIPRPYQVAPIRQASSSLGYIVRRYGFNDDIIGSGCVYDGGDNSTKLQHFGPLGSEVAIREHGREKSDHSHHLVNVRKLFEQRITAYLDKNSSEAINGNNLAAIGPVKDTLEPTAASFALNNKKSKMETNDCKLPNETEMKNNNNQKCWPPQQKSSIPEKHPVRQPPPPPPLLFRTHIPTTRVLMEQTELKDKEFSKYFSQIKEENLERSLLLTLEEEFYKLSKSLTLRQIRSIQLVFLNKINPLLFCQITDKEFKRIFGGIFLNTKFYLNSISTIIQFIGYKKDNFCFSKVICIFESIQSELFQRLLLLENEDLNEDILSIDQFTFILSSYPDRIYNFVGRTGGEFASSTICTFENNLLEALIKVLLNGNFNVELFAKIIFNYSIEFFDRFLSKIIFEEDSYYSLQRIFTFDKIEKRKREAILIRLIQFIPDAKTLEKLFGNFPLSDQLLRKCLLEKSIFINSNSLIRNSIKSAEFFSLLGQNYLIKVFNQLINQFCAQSQILSIISLQNQFNLSLAVIDFARQINKEMRLSIRDDLTNSLINVFPRLLEQSEISRRQIGMFTAETIFNLFEHPSPLKFDYIRTDPILCDFTNALKGKENEKMEEGDKKSEEKPQFSLFQQKNHVIDPRVSILDSDDDEEENIPILIKNIKINEEKQSSSFPYIQDCLVALKDEKTEFKHWEEALLSIGPLIKKKSIGLNILGIQILETLIFLEERFKIDNFRNIKIKIISFLLADNPQLISHFNRLFCSKRCSQSHKFLIISSIVNAAKLLYYGDENIKKEENEKELKEKKENKQIGKIIWRSTNLNLKQQTIKTSKFAPVASQFIFSLLDLCQKYSFDEKDFNILANLIGALGEVINISKFSPSIIRIAK</sequence>
<protein>
    <submittedName>
        <fullName evidence="5">Telomere length regulation protein conserved domain-containing protein</fullName>
    </submittedName>
</protein>
<proteinExistence type="inferred from homology"/>
<feature type="region of interest" description="Disordered" evidence="2">
    <location>
        <begin position="299"/>
        <end position="396"/>
    </location>
</feature>
<name>A0A915NRC6_9BILA</name>
<feature type="compositionally biased region" description="Polar residues" evidence="2">
    <location>
        <begin position="767"/>
        <end position="782"/>
    </location>
</feature>
<dbReference type="Pfam" id="PF10193">
    <property type="entry name" value="Telomere_reg-2"/>
    <property type="match status" value="1"/>
</dbReference>
<dbReference type="GO" id="GO:0005829">
    <property type="term" value="C:cytosol"/>
    <property type="evidence" value="ECO:0007669"/>
    <property type="project" value="TreeGrafter"/>
</dbReference>
<feature type="compositionally biased region" description="Basic and acidic residues" evidence="2">
    <location>
        <begin position="342"/>
        <end position="353"/>
    </location>
</feature>
<comment type="similarity">
    <text evidence="1">Belongs to the TEL2 family.</text>
</comment>
<dbReference type="GO" id="GO:0051083">
    <property type="term" value="P:'de novo' cotranslational protein folding"/>
    <property type="evidence" value="ECO:0007669"/>
    <property type="project" value="TreeGrafter"/>
</dbReference>
<evidence type="ECO:0000313" key="4">
    <source>
        <dbReference type="Proteomes" id="UP000887560"/>
    </source>
</evidence>
<dbReference type="WBParaSite" id="scf7180000419554.g3947">
    <property type="protein sequence ID" value="scf7180000419554.g3947"/>
    <property type="gene ID" value="scf7180000419554.g3947"/>
</dbReference>